<name>A0A0A9FMV4_ARUDO</name>
<protein>
    <submittedName>
        <fullName evidence="1">Uncharacterized protein</fullName>
    </submittedName>
</protein>
<organism evidence="1">
    <name type="scientific">Arundo donax</name>
    <name type="common">Giant reed</name>
    <name type="synonym">Donax arundinaceus</name>
    <dbReference type="NCBI Taxonomy" id="35708"/>
    <lineage>
        <taxon>Eukaryota</taxon>
        <taxon>Viridiplantae</taxon>
        <taxon>Streptophyta</taxon>
        <taxon>Embryophyta</taxon>
        <taxon>Tracheophyta</taxon>
        <taxon>Spermatophyta</taxon>
        <taxon>Magnoliopsida</taxon>
        <taxon>Liliopsida</taxon>
        <taxon>Poales</taxon>
        <taxon>Poaceae</taxon>
        <taxon>PACMAD clade</taxon>
        <taxon>Arundinoideae</taxon>
        <taxon>Arundineae</taxon>
        <taxon>Arundo</taxon>
    </lineage>
</organism>
<evidence type="ECO:0000313" key="1">
    <source>
        <dbReference type="EMBL" id="JAE14145.1"/>
    </source>
</evidence>
<sequence length="16" mass="1786">MLVFLVNCTSLPTYNA</sequence>
<dbReference type="AlphaFoldDB" id="A0A0A9FMV4"/>
<accession>A0A0A9FMV4</accession>
<proteinExistence type="predicted"/>
<reference evidence="1" key="1">
    <citation type="submission" date="2014-09" db="EMBL/GenBank/DDBJ databases">
        <authorList>
            <person name="Magalhaes I.L.F."/>
            <person name="Oliveira U."/>
            <person name="Santos F.R."/>
            <person name="Vidigal T.H.D.A."/>
            <person name="Brescovit A.D."/>
            <person name="Santos A.J."/>
        </authorList>
    </citation>
    <scope>NUCLEOTIDE SEQUENCE</scope>
    <source>
        <tissue evidence="1">Shoot tissue taken approximately 20 cm above the soil surface</tissue>
    </source>
</reference>
<reference evidence="1" key="2">
    <citation type="journal article" date="2015" name="Data Brief">
        <title>Shoot transcriptome of the giant reed, Arundo donax.</title>
        <authorList>
            <person name="Barrero R.A."/>
            <person name="Guerrero F.D."/>
            <person name="Moolhuijzen P."/>
            <person name="Goolsby J.A."/>
            <person name="Tidwell J."/>
            <person name="Bellgard S.E."/>
            <person name="Bellgard M.I."/>
        </authorList>
    </citation>
    <scope>NUCLEOTIDE SEQUENCE</scope>
    <source>
        <tissue evidence="1">Shoot tissue taken approximately 20 cm above the soil surface</tissue>
    </source>
</reference>
<dbReference type="EMBL" id="GBRH01183751">
    <property type="protein sequence ID" value="JAE14145.1"/>
    <property type="molecule type" value="Transcribed_RNA"/>
</dbReference>